<dbReference type="SMART" id="SM00717">
    <property type="entry name" value="SANT"/>
    <property type="match status" value="3"/>
</dbReference>
<feature type="compositionally biased region" description="Basic and acidic residues" evidence="1">
    <location>
        <begin position="116"/>
        <end position="126"/>
    </location>
</feature>
<feature type="compositionally biased region" description="Basic and acidic residues" evidence="1">
    <location>
        <begin position="181"/>
        <end position="194"/>
    </location>
</feature>
<dbReference type="PANTHER" id="PTHR47430">
    <property type="entry name" value="GB|AAC33480.1"/>
    <property type="match status" value="1"/>
</dbReference>
<dbReference type="SUPFAM" id="SSF46689">
    <property type="entry name" value="Homeodomain-like"/>
    <property type="match status" value="2"/>
</dbReference>
<dbReference type="PROSITE" id="PS50090">
    <property type="entry name" value="MYB_LIKE"/>
    <property type="match status" value="3"/>
</dbReference>
<dbReference type="Proteomes" id="UP001141552">
    <property type="component" value="Unassembled WGS sequence"/>
</dbReference>
<evidence type="ECO:0000313" key="3">
    <source>
        <dbReference type="EMBL" id="KAJ4822303.1"/>
    </source>
</evidence>
<feature type="domain" description="Myb-like" evidence="2">
    <location>
        <begin position="706"/>
        <end position="759"/>
    </location>
</feature>
<dbReference type="InterPro" id="IPR009057">
    <property type="entry name" value="Homeodomain-like_sf"/>
</dbReference>
<feature type="domain" description="Myb-like" evidence="2">
    <location>
        <begin position="635"/>
        <end position="704"/>
    </location>
</feature>
<name>A0A9Q0EZF6_9ROSI</name>
<dbReference type="EMBL" id="JAKUCV010007712">
    <property type="protein sequence ID" value="KAJ4822303.1"/>
    <property type="molecule type" value="Genomic_DNA"/>
</dbReference>
<keyword evidence="4" id="KW-1185">Reference proteome</keyword>
<feature type="compositionally biased region" description="Polar residues" evidence="1">
    <location>
        <begin position="467"/>
        <end position="480"/>
    </location>
</feature>
<feature type="compositionally biased region" description="Basic and acidic residues" evidence="1">
    <location>
        <begin position="1"/>
        <end position="21"/>
    </location>
</feature>
<dbReference type="InterPro" id="IPR001005">
    <property type="entry name" value="SANT/Myb"/>
</dbReference>
<feature type="compositionally biased region" description="Basic and acidic residues" evidence="1">
    <location>
        <begin position="139"/>
        <end position="156"/>
    </location>
</feature>
<dbReference type="PANTHER" id="PTHR47430:SF4">
    <property type="entry name" value="GB|AAC33480.1"/>
    <property type="match status" value="1"/>
</dbReference>
<reference evidence="3" key="1">
    <citation type="submission" date="2022-02" db="EMBL/GenBank/DDBJ databases">
        <authorList>
            <person name="Henning P.M."/>
            <person name="McCubbin A.G."/>
            <person name="Shore J.S."/>
        </authorList>
    </citation>
    <scope>NUCLEOTIDE SEQUENCE</scope>
    <source>
        <strain evidence="3">F60SS</strain>
        <tissue evidence="3">Leaves</tissue>
    </source>
</reference>
<feature type="region of interest" description="Disordered" evidence="1">
    <location>
        <begin position="1"/>
        <end position="158"/>
    </location>
</feature>
<comment type="caution">
    <text evidence="3">The sequence shown here is derived from an EMBL/GenBank/DDBJ whole genome shotgun (WGS) entry which is preliminary data.</text>
</comment>
<gene>
    <name evidence="3" type="ORF">Tsubulata_006417</name>
</gene>
<proteinExistence type="predicted"/>
<feature type="region of interest" description="Disordered" evidence="1">
    <location>
        <begin position="171"/>
        <end position="333"/>
    </location>
</feature>
<feature type="compositionally biased region" description="Basic and acidic residues" evidence="1">
    <location>
        <begin position="421"/>
        <end position="442"/>
    </location>
</feature>
<organism evidence="3 4">
    <name type="scientific">Turnera subulata</name>
    <dbReference type="NCBI Taxonomy" id="218843"/>
    <lineage>
        <taxon>Eukaryota</taxon>
        <taxon>Viridiplantae</taxon>
        <taxon>Streptophyta</taxon>
        <taxon>Embryophyta</taxon>
        <taxon>Tracheophyta</taxon>
        <taxon>Spermatophyta</taxon>
        <taxon>Magnoliopsida</taxon>
        <taxon>eudicotyledons</taxon>
        <taxon>Gunneridae</taxon>
        <taxon>Pentapetalae</taxon>
        <taxon>rosids</taxon>
        <taxon>fabids</taxon>
        <taxon>Malpighiales</taxon>
        <taxon>Passifloraceae</taxon>
        <taxon>Turnera</taxon>
    </lineage>
</organism>
<evidence type="ECO:0000256" key="1">
    <source>
        <dbReference type="SAM" id="MobiDB-lite"/>
    </source>
</evidence>
<feature type="domain" description="Myb-like" evidence="2">
    <location>
        <begin position="585"/>
        <end position="634"/>
    </location>
</feature>
<dbReference type="OrthoDB" id="39591at2759"/>
<evidence type="ECO:0000313" key="4">
    <source>
        <dbReference type="Proteomes" id="UP001141552"/>
    </source>
</evidence>
<accession>A0A9Q0EZF6</accession>
<dbReference type="AlphaFoldDB" id="A0A9Q0EZF6"/>
<feature type="region of interest" description="Disordered" evidence="1">
    <location>
        <begin position="421"/>
        <end position="485"/>
    </location>
</feature>
<dbReference type="Gene3D" id="1.10.10.60">
    <property type="entry name" value="Homeodomain-like"/>
    <property type="match status" value="2"/>
</dbReference>
<sequence length="799" mass="89627">MDTKLVGRKAPKGEKARKTDADTLEEVISSEDLSVASADNVSDKTKSKKKKSKPHEGTGGGVATGATPAKGALPADTVGLDDNESKKRKRKLELGGQMKDSMQAGEKYGLSGNGREVNEAIEDLRENPLVVESSVSEATELRKKSSKEKESKKQRDSVYSLVNNIVEDNRSKEVVGGLQGPEEKDNAVMSDKEGGKKKKKREKRNENGDNHVANKHYTDHVEVGNGREGIDNSTRTNLEFPSKEIKRTKKKHKVASPEKIMAESLGTKTISMEGDGSHAGPVKSKAGEINVVVDTVDTEDGNKDLKKKKRKRDKDGSTGLISDGGSDGINVMDEREDLDRNVIEEVEYSEKALKKKKKKKKHRVVEVGDASGKTVEAKLINESSAVGGNEVYASGKTVEAKLINESSAVGGNEVYAYATKSKEGDVDAEEHAANTKVGDKVERKKVKSMKNGSEGKGSKRLQKSTEEAQATGPSENSISKRTSKRVSFSEDVEVFPLSDGPSDAQEGIEEEDGLVRGKRFTLEEDEKIKRAVYNYIETYNLGEDGLDMVMNCSKHPEIRHCWKEIAAALPHRPQMSVYYRGHILLERAQNRKWTQEEYDVVRQFYEKHGPDWKTLAAAMGKHRFHVKEAWRRIRLTKEKKGRWSQEEYQSLFNLVNEDLRMKALAEVKKSKHGMLRDNIGWMAISDRLETRTDATCCVKWYSQLSSPLVAEGNWSDIDDYRLLIALYNLDAFCMEDVDWDNLLENRSGYFCRKRWNQMVKHLGEHKNESFSEQIEVLLNRYCPDVLEAREEYNSKPVVN</sequence>
<protein>
    <recommendedName>
        <fullName evidence="2">Myb-like domain-containing protein</fullName>
    </recommendedName>
</protein>
<evidence type="ECO:0000259" key="2">
    <source>
        <dbReference type="PROSITE" id="PS50090"/>
    </source>
</evidence>
<dbReference type="Pfam" id="PF13921">
    <property type="entry name" value="Myb_DNA-bind_6"/>
    <property type="match status" value="1"/>
</dbReference>
<reference evidence="3" key="2">
    <citation type="journal article" date="2023" name="Plants (Basel)">
        <title>Annotation of the Turnera subulata (Passifloraceae) Draft Genome Reveals the S-Locus Evolved after the Divergence of Turneroideae from Passifloroideae in a Stepwise Manner.</title>
        <authorList>
            <person name="Henning P.M."/>
            <person name="Roalson E.H."/>
            <person name="Mir W."/>
            <person name="McCubbin A.G."/>
            <person name="Shore J.S."/>
        </authorList>
    </citation>
    <scope>NUCLEOTIDE SEQUENCE</scope>
    <source>
        <strain evidence="3">F60SS</strain>
    </source>
</reference>